<gene>
    <name evidence="1" type="ORF">D9Q81_07910</name>
</gene>
<accession>A0A3R9PQ70</accession>
<name>A0A3R9PQ70_9CREN</name>
<dbReference type="EMBL" id="RCOR01000042">
    <property type="protein sequence ID" value="RSN67710.1"/>
    <property type="molecule type" value="Genomic_DNA"/>
</dbReference>
<protein>
    <submittedName>
        <fullName evidence="1">Uncharacterized protein</fullName>
    </submittedName>
</protein>
<dbReference type="RefSeq" id="WP_125742567.1">
    <property type="nucleotide sequence ID" value="NZ_RCOR01000042.1"/>
</dbReference>
<comment type="caution">
    <text evidence="1">The sequence shown here is derived from an EMBL/GenBank/DDBJ whole genome shotgun (WGS) entry which is preliminary data.</text>
</comment>
<evidence type="ECO:0000313" key="1">
    <source>
        <dbReference type="EMBL" id="RSN67710.1"/>
    </source>
</evidence>
<reference evidence="1 2" key="1">
    <citation type="submission" date="2018-10" db="EMBL/GenBank/DDBJ databases">
        <title>Co-occurring genomic capacity for anaerobic methane metabolism and dissimilatory sulfite reduction discovered in the Korarchaeota.</title>
        <authorList>
            <person name="Mckay L.J."/>
            <person name="Dlakic M."/>
            <person name="Fields M.W."/>
            <person name="Delmont T.O."/>
            <person name="Eren A.M."/>
            <person name="Jay Z.J."/>
            <person name="Klingelsmith K.B."/>
            <person name="Rusch D.B."/>
            <person name="Inskeep W.P."/>
        </authorList>
    </citation>
    <scope>NUCLEOTIDE SEQUENCE [LARGE SCALE GENOMIC DNA]</scope>
    <source>
        <strain evidence="1 2">WS</strain>
    </source>
</reference>
<dbReference type="Proteomes" id="UP000278149">
    <property type="component" value="Unassembled WGS sequence"/>
</dbReference>
<proteinExistence type="predicted"/>
<sequence length="362" mass="40776">MSYTEQELDRLSKALEKDPKLLHTLKLIYDYHSRVFKCPKCGSSELEKISLLQYKCKQCGSTLIYPSFSPSDFSPNIPFSHMLELVNLGIIEAAHGGSKGISYVLVKSELVKRALENKGFIEELPKIELPELEGELESEEFISLISDFRNIVNLILKSVKSGGSAHFLLLGPKISLKSLIIEELTRIPGSYFYVPSADPSLDEVLWSVKPNPLIIPNLDKMRSSVDLSTLVNFVSSNRVFVRKVGDLVQHRSTVTASSSSERGIPRDLVSYFITLHLPPIEDEVLRRKIVTKLVMERSGKSEKLANYIAGKSSLFSDFGFREFLELAKLCDDEDCVDSVVSLLVKYSKPIERRKRRTKGQKS</sequence>
<organism evidence="1 2">
    <name type="scientific">Candidatus Korarchaeum cryptofilum</name>
    <dbReference type="NCBI Taxonomy" id="498846"/>
    <lineage>
        <taxon>Archaea</taxon>
        <taxon>Thermoproteota</taxon>
        <taxon>Candidatus Korarchaeia</taxon>
        <taxon>Candidatus Korarchaeales</taxon>
        <taxon>Candidatus Korarchaeaceae</taxon>
        <taxon>Candidatus Korarchaeum</taxon>
    </lineage>
</organism>
<evidence type="ECO:0000313" key="2">
    <source>
        <dbReference type="Proteomes" id="UP000278149"/>
    </source>
</evidence>
<dbReference type="AlphaFoldDB" id="A0A3R9PQ70"/>